<dbReference type="ExpressionAtlas" id="A0A3L6DI76">
    <property type="expression patterns" value="baseline"/>
</dbReference>
<evidence type="ECO:0000313" key="1">
    <source>
        <dbReference type="EMBL" id="PWZ07191.1"/>
    </source>
</evidence>
<reference evidence="1 2" key="1">
    <citation type="journal article" date="2018" name="Nat. Genet.">
        <title>Extensive intraspecific gene order and gene structural variations between Mo17 and other maize genomes.</title>
        <authorList>
            <person name="Sun S."/>
            <person name="Zhou Y."/>
            <person name="Chen J."/>
            <person name="Shi J."/>
            <person name="Zhao H."/>
            <person name="Zhao H."/>
            <person name="Song W."/>
            <person name="Zhang M."/>
            <person name="Cui Y."/>
            <person name="Dong X."/>
            <person name="Liu H."/>
            <person name="Ma X."/>
            <person name="Jiao Y."/>
            <person name="Wang B."/>
            <person name="Wei X."/>
            <person name="Stein J.C."/>
            <person name="Glaubitz J.C."/>
            <person name="Lu F."/>
            <person name="Yu G."/>
            <person name="Liang C."/>
            <person name="Fengler K."/>
            <person name="Li B."/>
            <person name="Rafalski A."/>
            <person name="Schnable P.S."/>
            <person name="Ware D.H."/>
            <person name="Buckler E.S."/>
            <person name="Lai J."/>
        </authorList>
    </citation>
    <scope>NUCLEOTIDE SEQUENCE [LARGE SCALE GENOMIC DNA]</scope>
    <source>
        <strain evidence="2">cv. Missouri 17</strain>
        <tissue evidence="1">Seedling</tissue>
    </source>
</reference>
<protein>
    <submittedName>
        <fullName evidence="1">Uncharacterized protein</fullName>
    </submittedName>
</protein>
<accession>A0A3L6DI76</accession>
<dbReference type="Proteomes" id="UP000251960">
    <property type="component" value="Chromosome 9"/>
</dbReference>
<dbReference type="AlphaFoldDB" id="A0A3L6DI76"/>
<dbReference type="EMBL" id="NCVQ01000010">
    <property type="protein sequence ID" value="PWZ07191.1"/>
    <property type="molecule type" value="Genomic_DNA"/>
</dbReference>
<proteinExistence type="predicted"/>
<comment type="caution">
    <text evidence="1">The sequence shown here is derived from an EMBL/GenBank/DDBJ whole genome shotgun (WGS) entry which is preliminary data.</text>
</comment>
<gene>
    <name evidence="1" type="ORF">Zm00014a_034661</name>
</gene>
<sequence>MDVEWWIKETDDVLLDPTLLNGQQYRPVGSNDDAVIQMTSMETRSSSVTIDVVMTSSRQEHLLQGLKRVSWEKVDVSFHNSKVRSAAHSVIQVKDPVMHSEGADVIQHMIDQFIL</sequence>
<name>A0A3L6DI76_MAIZE</name>
<organism evidence="1 2">
    <name type="scientific">Zea mays</name>
    <name type="common">Maize</name>
    <dbReference type="NCBI Taxonomy" id="4577"/>
    <lineage>
        <taxon>Eukaryota</taxon>
        <taxon>Viridiplantae</taxon>
        <taxon>Streptophyta</taxon>
        <taxon>Embryophyta</taxon>
        <taxon>Tracheophyta</taxon>
        <taxon>Spermatophyta</taxon>
        <taxon>Magnoliopsida</taxon>
        <taxon>Liliopsida</taxon>
        <taxon>Poales</taxon>
        <taxon>Poaceae</taxon>
        <taxon>PACMAD clade</taxon>
        <taxon>Panicoideae</taxon>
        <taxon>Andropogonodae</taxon>
        <taxon>Andropogoneae</taxon>
        <taxon>Tripsacinae</taxon>
        <taxon>Zea</taxon>
    </lineage>
</organism>
<evidence type="ECO:0000313" key="2">
    <source>
        <dbReference type="Proteomes" id="UP000251960"/>
    </source>
</evidence>